<comment type="function">
    <text evidence="13">The RuvA-RuvB-RuvC complex processes Holliday junction (HJ) DNA during genetic recombination and DNA repair. Endonuclease that resolves HJ intermediates. Cleaves cruciform DNA by making single-stranded nicks across the HJ at symmetrical positions within the homologous arms, yielding a 5'-phosphate and a 3'-hydroxyl group; requires a central core of homology in the junction. The consensus cleavage sequence is 5'-(A/T)TT(C/G)-3'. Cleavage occurs on the 3'-side of the TT dinucleotide at the point of strand exchange. HJ branch migration catalyzed by RuvA-RuvB allows RuvC to scan DNA until it finds its consensus sequence, where it cleaves and resolves the cruciform DNA.</text>
</comment>
<dbReference type="GO" id="GO:0005737">
    <property type="term" value="C:cytoplasm"/>
    <property type="evidence" value="ECO:0007669"/>
    <property type="project" value="UniProtKB-SubCell"/>
</dbReference>
<evidence type="ECO:0000256" key="1">
    <source>
        <dbReference type="ARBA" id="ARBA00009518"/>
    </source>
</evidence>
<evidence type="ECO:0000256" key="4">
    <source>
        <dbReference type="ARBA" id="ARBA00022723"/>
    </source>
</evidence>
<comment type="subunit">
    <text evidence="13">Homodimer which binds Holliday junction (HJ) DNA. The HJ becomes 2-fold symmetrical on binding to RuvC with unstacked arms; it has a different conformation from HJ DNA in complex with RuvA. In the full resolvosome a probable DNA-RuvA(4)-RuvB(12)-RuvC(2) complex forms which resolves the HJ.</text>
</comment>
<evidence type="ECO:0000256" key="13">
    <source>
        <dbReference type="HAMAP-Rule" id="MF_00034"/>
    </source>
</evidence>
<name>A0A418VUC0_9PROT</name>
<dbReference type="GO" id="GO:0000287">
    <property type="term" value="F:magnesium ion binding"/>
    <property type="evidence" value="ECO:0007669"/>
    <property type="project" value="UniProtKB-UniRule"/>
</dbReference>
<dbReference type="PRINTS" id="PR00696">
    <property type="entry name" value="RSOLVASERUVC"/>
</dbReference>
<evidence type="ECO:0000256" key="8">
    <source>
        <dbReference type="ARBA" id="ARBA00022842"/>
    </source>
</evidence>
<keyword evidence="3 13" id="KW-0540">Nuclease</keyword>
<dbReference type="Gene3D" id="3.30.420.10">
    <property type="entry name" value="Ribonuclease H-like superfamily/Ribonuclease H"/>
    <property type="match status" value="1"/>
</dbReference>
<feature type="active site" evidence="13">
    <location>
        <position position="139"/>
    </location>
</feature>
<dbReference type="InterPro" id="IPR002176">
    <property type="entry name" value="X-over_junc_endoDNase_RuvC"/>
</dbReference>
<feature type="binding site" evidence="13">
    <location>
        <position position="67"/>
    </location>
    <ligand>
        <name>Mg(2+)</name>
        <dbReference type="ChEBI" id="CHEBI:18420"/>
        <label>2</label>
    </ligand>
</feature>
<evidence type="ECO:0000256" key="10">
    <source>
        <dbReference type="ARBA" id="ARBA00023172"/>
    </source>
</evidence>
<dbReference type="PROSITE" id="PS01321">
    <property type="entry name" value="RUVC"/>
    <property type="match status" value="1"/>
</dbReference>
<dbReference type="Proteomes" id="UP000284605">
    <property type="component" value="Unassembled WGS sequence"/>
</dbReference>
<keyword evidence="8 13" id="KW-0460">Magnesium</keyword>
<comment type="subcellular location">
    <subcellularLocation>
        <location evidence="13">Cytoplasm</location>
    </subcellularLocation>
</comment>
<dbReference type="SUPFAM" id="SSF53098">
    <property type="entry name" value="Ribonuclease H-like"/>
    <property type="match status" value="1"/>
</dbReference>
<gene>
    <name evidence="13 15" type="primary">ruvC</name>
    <name evidence="15" type="ORF">D3874_27090</name>
</gene>
<dbReference type="InterPro" id="IPR020563">
    <property type="entry name" value="X-over_junc_endoDNase_Mg_BS"/>
</dbReference>
<dbReference type="InterPro" id="IPR036397">
    <property type="entry name" value="RNaseH_sf"/>
</dbReference>
<dbReference type="OrthoDB" id="9805499at2"/>
<comment type="caution">
    <text evidence="15">The sequence shown here is derived from an EMBL/GenBank/DDBJ whole genome shotgun (WGS) entry which is preliminary data.</text>
</comment>
<keyword evidence="11 13" id="KW-0234">DNA repair</keyword>
<dbReference type="PANTHER" id="PTHR30194:SF3">
    <property type="entry name" value="CROSSOVER JUNCTION ENDODEOXYRIBONUCLEASE RUVC"/>
    <property type="match status" value="1"/>
</dbReference>
<comment type="catalytic activity">
    <reaction evidence="12 13">
        <text>Endonucleolytic cleavage at a junction such as a reciprocal single-stranded crossover between two homologous DNA duplexes (Holliday junction).</text>
        <dbReference type="EC" id="3.1.21.10"/>
    </reaction>
</comment>
<evidence type="ECO:0000256" key="12">
    <source>
        <dbReference type="ARBA" id="ARBA00029354"/>
    </source>
</evidence>
<dbReference type="NCBIfam" id="TIGR00228">
    <property type="entry name" value="ruvC"/>
    <property type="match status" value="1"/>
</dbReference>
<dbReference type="GO" id="GO:0009432">
    <property type="term" value="P:SOS response"/>
    <property type="evidence" value="ECO:0007669"/>
    <property type="project" value="UniProtKB-ARBA"/>
</dbReference>
<feature type="binding site" evidence="13">
    <location>
        <position position="139"/>
    </location>
    <ligand>
        <name>Mg(2+)</name>
        <dbReference type="ChEBI" id="CHEBI:18420"/>
        <label>1</label>
    </ligand>
</feature>
<dbReference type="CDD" id="cd16962">
    <property type="entry name" value="RuvC"/>
    <property type="match status" value="1"/>
</dbReference>
<proteinExistence type="inferred from homology"/>
<dbReference type="Pfam" id="PF02075">
    <property type="entry name" value="RuvC"/>
    <property type="match status" value="1"/>
</dbReference>
<evidence type="ECO:0000256" key="7">
    <source>
        <dbReference type="ARBA" id="ARBA00022801"/>
    </source>
</evidence>
<evidence type="ECO:0000256" key="14">
    <source>
        <dbReference type="NCBIfam" id="TIGR00228"/>
    </source>
</evidence>
<dbReference type="HAMAP" id="MF_00034">
    <property type="entry name" value="RuvC"/>
    <property type="match status" value="1"/>
</dbReference>
<dbReference type="EC" id="3.1.21.10" evidence="13 14"/>
<keyword evidence="9 13" id="KW-0238">DNA-binding</keyword>
<dbReference type="InterPro" id="IPR012337">
    <property type="entry name" value="RNaseH-like_sf"/>
</dbReference>
<dbReference type="FunFam" id="3.30.420.10:FF:000002">
    <property type="entry name" value="Crossover junction endodeoxyribonuclease RuvC"/>
    <property type="match status" value="1"/>
</dbReference>
<evidence type="ECO:0000256" key="5">
    <source>
        <dbReference type="ARBA" id="ARBA00022759"/>
    </source>
</evidence>
<feature type="active site" evidence="13">
    <location>
        <position position="7"/>
    </location>
</feature>
<keyword evidence="7 13" id="KW-0378">Hydrolase</keyword>
<feature type="binding site" evidence="13">
    <location>
        <position position="7"/>
    </location>
    <ligand>
        <name>Mg(2+)</name>
        <dbReference type="ChEBI" id="CHEBI:18420"/>
        <label>1</label>
    </ligand>
</feature>
<accession>A0A418VUC0</accession>
<evidence type="ECO:0000256" key="11">
    <source>
        <dbReference type="ARBA" id="ARBA00023204"/>
    </source>
</evidence>
<evidence type="ECO:0000256" key="9">
    <source>
        <dbReference type="ARBA" id="ARBA00023125"/>
    </source>
</evidence>
<keyword evidence="5 13" id="KW-0255">Endonuclease</keyword>
<dbReference type="GO" id="GO:0003677">
    <property type="term" value="F:DNA binding"/>
    <property type="evidence" value="ECO:0007669"/>
    <property type="project" value="UniProtKB-KW"/>
</dbReference>
<protein>
    <recommendedName>
        <fullName evidence="13 14">Crossover junction endodeoxyribonuclease RuvC</fullName>
        <ecNumber evidence="13 14">3.1.21.10</ecNumber>
    </recommendedName>
    <alternativeName>
        <fullName evidence="13">Holliday junction nuclease RuvC</fullName>
    </alternativeName>
    <alternativeName>
        <fullName evidence="13">Holliday junction resolvase RuvC</fullName>
    </alternativeName>
</protein>
<evidence type="ECO:0000256" key="2">
    <source>
        <dbReference type="ARBA" id="ARBA00022490"/>
    </source>
</evidence>
<keyword evidence="2 13" id="KW-0963">Cytoplasm</keyword>
<keyword evidence="10 13" id="KW-0233">DNA recombination</keyword>
<comment type="cofactor">
    <cofactor evidence="13">
        <name>Mg(2+)</name>
        <dbReference type="ChEBI" id="CHEBI:18420"/>
    </cofactor>
    <text evidence="13">Binds 2 Mg(2+) ion per subunit.</text>
</comment>
<comment type="similarity">
    <text evidence="1 13">Belongs to the RuvC family.</text>
</comment>
<dbReference type="AlphaFoldDB" id="A0A418VUC0"/>
<sequence>MRFIGLDPGLQRTGWGVIEAVGSRLSHVANGTVVSDPKDELSARLRQIFEGVMAVIERYRPQAAAVEETFVNKNPVSTLKLGQVRGVVLLAPALSGLSVGEYAPNHIKKSVVGAGHAEKAQIHHMVKILLPAVEITGADAADALAVAICHAHHAASNRAYARAAIAAGAS</sequence>
<reference evidence="15 16" key="1">
    <citation type="submission" date="2018-09" db="EMBL/GenBank/DDBJ databases">
        <authorList>
            <person name="Zhu H."/>
        </authorList>
    </citation>
    <scope>NUCLEOTIDE SEQUENCE [LARGE SCALE GENOMIC DNA]</scope>
    <source>
        <strain evidence="15 16">K1W22B-8</strain>
    </source>
</reference>
<dbReference type="GO" id="GO:0006310">
    <property type="term" value="P:DNA recombination"/>
    <property type="evidence" value="ECO:0007669"/>
    <property type="project" value="UniProtKB-UniRule"/>
</dbReference>
<evidence type="ECO:0000313" key="16">
    <source>
        <dbReference type="Proteomes" id="UP000284605"/>
    </source>
</evidence>
<dbReference type="RefSeq" id="WP_119782810.1">
    <property type="nucleotide sequence ID" value="NZ_QYUK01000016.1"/>
</dbReference>
<evidence type="ECO:0000256" key="6">
    <source>
        <dbReference type="ARBA" id="ARBA00022763"/>
    </source>
</evidence>
<organism evidence="15 16">
    <name type="scientific">Oleomonas cavernae</name>
    <dbReference type="NCBI Taxonomy" id="2320859"/>
    <lineage>
        <taxon>Bacteria</taxon>
        <taxon>Pseudomonadati</taxon>
        <taxon>Pseudomonadota</taxon>
        <taxon>Alphaproteobacteria</taxon>
        <taxon>Acetobacterales</taxon>
        <taxon>Acetobacteraceae</taxon>
        <taxon>Oleomonas</taxon>
    </lineage>
</organism>
<dbReference type="GO" id="GO:0006281">
    <property type="term" value="P:DNA repair"/>
    <property type="evidence" value="ECO:0007669"/>
    <property type="project" value="UniProtKB-UniRule"/>
</dbReference>
<keyword evidence="6 13" id="KW-0227">DNA damage</keyword>
<dbReference type="GO" id="GO:0008821">
    <property type="term" value="F:crossover junction DNA endonuclease activity"/>
    <property type="evidence" value="ECO:0007669"/>
    <property type="project" value="UniProtKB-UniRule"/>
</dbReference>
<dbReference type="GO" id="GO:0048476">
    <property type="term" value="C:Holliday junction resolvase complex"/>
    <property type="evidence" value="ECO:0007669"/>
    <property type="project" value="UniProtKB-UniRule"/>
</dbReference>
<evidence type="ECO:0000256" key="3">
    <source>
        <dbReference type="ARBA" id="ARBA00022722"/>
    </source>
</evidence>
<dbReference type="PANTHER" id="PTHR30194">
    <property type="entry name" value="CROSSOVER JUNCTION ENDODEOXYRIBONUCLEASE RUVC"/>
    <property type="match status" value="1"/>
</dbReference>
<keyword evidence="4 13" id="KW-0479">Metal-binding</keyword>
<evidence type="ECO:0000313" key="15">
    <source>
        <dbReference type="EMBL" id="RJF80758.1"/>
    </source>
</evidence>
<feature type="active site" evidence="13">
    <location>
        <position position="67"/>
    </location>
</feature>
<keyword evidence="16" id="KW-1185">Reference proteome</keyword>
<dbReference type="EMBL" id="QYUK01000016">
    <property type="protein sequence ID" value="RJF80758.1"/>
    <property type="molecule type" value="Genomic_DNA"/>
</dbReference>